<gene>
    <name evidence="1" type="ORF">ACOLOM_LOCUS11515</name>
</gene>
<sequence length="309" mass="33004">MLVAIFALALSCLTSATPLKRAPGLAITLSSNEVSTNSIEDISLTATVENTVIFLDSFLPTRSFLVTKDGSEVAFKGVLVQLASTGLTEESFVTIPAGGAVSATHENIAQLYDFESAGTGTFSFTPTNDFQVFSADTTIHNIADTVRISAPVPTVHVNVISDVMRRDLNVLDKRAVANCSDTSSSPFIVTSSLASLAANYISTRGADDPLFVAYFGAQNISRPLSVFQAIESENDPERTLNCSDPYDVCWLNVIAYTVLSTTNIYYCSIFYNEVAPNSLCEGADVAARNLRGGTTLHELTHAVANTTDI</sequence>
<keyword evidence="2" id="KW-1185">Reference proteome</keyword>
<evidence type="ECO:0000313" key="2">
    <source>
        <dbReference type="Proteomes" id="UP000789525"/>
    </source>
</evidence>
<feature type="non-terminal residue" evidence="1">
    <location>
        <position position="309"/>
    </location>
</feature>
<name>A0ACA9Q147_9GLOM</name>
<reference evidence="1" key="1">
    <citation type="submission" date="2021-06" db="EMBL/GenBank/DDBJ databases">
        <authorList>
            <person name="Kallberg Y."/>
            <person name="Tangrot J."/>
            <person name="Rosling A."/>
        </authorList>
    </citation>
    <scope>NUCLEOTIDE SEQUENCE</scope>
    <source>
        <strain evidence="1">CL356</strain>
    </source>
</reference>
<accession>A0ACA9Q147</accession>
<dbReference type="Proteomes" id="UP000789525">
    <property type="component" value="Unassembled WGS sequence"/>
</dbReference>
<dbReference type="EMBL" id="CAJVPT010041845">
    <property type="protein sequence ID" value="CAG8728837.1"/>
    <property type="molecule type" value="Genomic_DNA"/>
</dbReference>
<comment type="caution">
    <text evidence="1">The sequence shown here is derived from an EMBL/GenBank/DDBJ whole genome shotgun (WGS) entry which is preliminary data.</text>
</comment>
<proteinExistence type="predicted"/>
<protein>
    <submittedName>
        <fullName evidence="1">11410_t:CDS:1</fullName>
    </submittedName>
</protein>
<organism evidence="1 2">
    <name type="scientific">Acaulospora colombiana</name>
    <dbReference type="NCBI Taxonomy" id="27376"/>
    <lineage>
        <taxon>Eukaryota</taxon>
        <taxon>Fungi</taxon>
        <taxon>Fungi incertae sedis</taxon>
        <taxon>Mucoromycota</taxon>
        <taxon>Glomeromycotina</taxon>
        <taxon>Glomeromycetes</taxon>
        <taxon>Diversisporales</taxon>
        <taxon>Acaulosporaceae</taxon>
        <taxon>Acaulospora</taxon>
    </lineage>
</organism>
<evidence type="ECO:0000313" key="1">
    <source>
        <dbReference type="EMBL" id="CAG8728837.1"/>
    </source>
</evidence>